<sequence length="123" mass="13359">MSGKTDVENVSRLDGLKWLVVAILVAGGAYGNSYFAGESILYRAIALVALAAVAIFVALQTEKGQAFWGLLRDAKAEVRKVVWPTRQETVQTTVIVVLVVLLMSLVLWGLDSLLGWIVSSLIR</sequence>
<dbReference type="InterPro" id="IPR038379">
    <property type="entry name" value="SecE_sf"/>
</dbReference>
<dbReference type="GO" id="GO:0065002">
    <property type="term" value="P:intracellular protein transmembrane transport"/>
    <property type="evidence" value="ECO:0007669"/>
    <property type="project" value="UniProtKB-UniRule"/>
</dbReference>
<protein>
    <recommendedName>
        <fullName evidence="9">Protein translocase subunit SecE</fullName>
    </recommendedName>
</protein>
<dbReference type="PROSITE" id="PS01067">
    <property type="entry name" value="SECE_SEC61G"/>
    <property type="match status" value="1"/>
</dbReference>
<accession>A0A1X7AN70</accession>
<keyword evidence="6 9" id="KW-1133">Transmembrane helix</keyword>
<dbReference type="PRINTS" id="PR01650">
    <property type="entry name" value="SECETRNLCASE"/>
</dbReference>
<keyword evidence="11" id="KW-1185">Reference proteome</keyword>
<dbReference type="InterPro" id="IPR005807">
    <property type="entry name" value="SecE_bac"/>
</dbReference>
<evidence type="ECO:0000313" key="10">
    <source>
        <dbReference type="EMBL" id="SMA49744.1"/>
    </source>
</evidence>
<evidence type="ECO:0000256" key="1">
    <source>
        <dbReference type="ARBA" id="ARBA00004370"/>
    </source>
</evidence>
<evidence type="ECO:0000256" key="9">
    <source>
        <dbReference type="HAMAP-Rule" id="MF_00422"/>
    </source>
</evidence>
<dbReference type="RefSeq" id="WP_087112185.1">
    <property type="nucleotide sequence ID" value="NZ_CBCSCN010000010.1"/>
</dbReference>
<organism evidence="10 11">
    <name type="scientific">Parendozoicomonas haliclonae</name>
    <dbReference type="NCBI Taxonomy" id="1960125"/>
    <lineage>
        <taxon>Bacteria</taxon>
        <taxon>Pseudomonadati</taxon>
        <taxon>Pseudomonadota</taxon>
        <taxon>Gammaproteobacteria</taxon>
        <taxon>Oceanospirillales</taxon>
        <taxon>Endozoicomonadaceae</taxon>
        <taxon>Parendozoicomonas</taxon>
    </lineage>
</organism>
<reference evidence="10 11" key="1">
    <citation type="submission" date="2017-03" db="EMBL/GenBank/DDBJ databases">
        <authorList>
            <person name="Afonso C.L."/>
            <person name="Miller P.J."/>
            <person name="Scott M.A."/>
            <person name="Spackman E."/>
            <person name="Goraichik I."/>
            <person name="Dimitrov K.M."/>
            <person name="Suarez D.L."/>
            <person name="Swayne D.E."/>
        </authorList>
    </citation>
    <scope>NUCLEOTIDE SEQUENCE [LARGE SCALE GENOMIC DNA]</scope>
    <source>
        <strain evidence="10">SB41UT1</strain>
    </source>
</reference>
<evidence type="ECO:0000256" key="5">
    <source>
        <dbReference type="ARBA" id="ARBA00022927"/>
    </source>
</evidence>
<dbReference type="AlphaFoldDB" id="A0A1X7AN70"/>
<gene>
    <name evidence="9" type="primary">secE</name>
    <name evidence="10" type="ORF">EHSB41UT_03526</name>
</gene>
<evidence type="ECO:0000256" key="4">
    <source>
        <dbReference type="ARBA" id="ARBA00022692"/>
    </source>
</evidence>
<evidence type="ECO:0000256" key="3">
    <source>
        <dbReference type="ARBA" id="ARBA00022475"/>
    </source>
</evidence>
<dbReference type="GO" id="GO:0043952">
    <property type="term" value="P:protein transport by the Sec complex"/>
    <property type="evidence" value="ECO:0007669"/>
    <property type="project" value="UniProtKB-UniRule"/>
</dbReference>
<evidence type="ECO:0000256" key="2">
    <source>
        <dbReference type="ARBA" id="ARBA00022448"/>
    </source>
</evidence>
<dbReference type="HAMAP" id="MF_00422">
    <property type="entry name" value="SecE"/>
    <property type="match status" value="1"/>
</dbReference>
<evidence type="ECO:0000313" key="11">
    <source>
        <dbReference type="Proteomes" id="UP000196573"/>
    </source>
</evidence>
<comment type="subcellular location">
    <subcellularLocation>
        <location evidence="1">Membrane</location>
    </subcellularLocation>
</comment>
<comment type="function">
    <text evidence="9">Essential subunit of the Sec protein translocation channel SecYEG. Clamps together the 2 halves of SecY. May contact the channel plug during translocation.</text>
</comment>
<dbReference type="Proteomes" id="UP000196573">
    <property type="component" value="Unassembled WGS sequence"/>
</dbReference>
<feature type="transmembrane region" description="Helical" evidence="9">
    <location>
        <begin position="94"/>
        <end position="118"/>
    </location>
</feature>
<comment type="caution">
    <text evidence="9">Lacks conserved residue(s) required for the propagation of feature annotation.</text>
</comment>
<keyword evidence="4 9" id="KW-0812">Transmembrane</keyword>
<dbReference type="GO" id="GO:0006605">
    <property type="term" value="P:protein targeting"/>
    <property type="evidence" value="ECO:0007669"/>
    <property type="project" value="UniProtKB-UniRule"/>
</dbReference>
<dbReference type="GO" id="GO:0008320">
    <property type="term" value="F:protein transmembrane transporter activity"/>
    <property type="evidence" value="ECO:0007669"/>
    <property type="project" value="UniProtKB-UniRule"/>
</dbReference>
<dbReference type="Pfam" id="PF00584">
    <property type="entry name" value="SecE"/>
    <property type="match status" value="1"/>
</dbReference>
<dbReference type="Gene3D" id="1.20.5.1030">
    <property type="entry name" value="Preprotein translocase secy subunit"/>
    <property type="match status" value="1"/>
</dbReference>
<proteinExistence type="inferred from homology"/>
<dbReference type="PANTHER" id="PTHR33910:SF1">
    <property type="entry name" value="PROTEIN TRANSLOCASE SUBUNIT SECE"/>
    <property type="match status" value="1"/>
</dbReference>
<keyword evidence="8 9" id="KW-0472">Membrane</keyword>
<dbReference type="PANTHER" id="PTHR33910">
    <property type="entry name" value="PROTEIN TRANSLOCASE SUBUNIT SECE"/>
    <property type="match status" value="1"/>
</dbReference>
<evidence type="ECO:0000256" key="6">
    <source>
        <dbReference type="ARBA" id="ARBA00022989"/>
    </source>
</evidence>
<dbReference type="InterPro" id="IPR001901">
    <property type="entry name" value="Translocase_SecE/Sec61-g"/>
</dbReference>
<comment type="subunit">
    <text evidence="9">Component of the Sec protein translocase complex. Heterotrimer consisting of SecY, SecE and SecG subunits. The heterotrimers can form oligomers, although 1 heterotrimer is thought to be able to translocate proteins. Interacts with the ribosome. Interacts with SecDF, and other proteins may be involved. Interacts with SecA.</text>
</comment>
<dbReference type="GO" id="GO:0009306">
    <property type="term" value="P:protein secretion"/>
    <property type="evidence" value="ECO:0007669"/>
    <property type="project" value="UniProtKB-UniRule"/>
</dbReference>
<name>A0A1X7AN70_9GAMM</name>
<evidence type="ECO:0000256" key="7">
    <source>
        <dbReference type="ARBA" id="ARBA00023010"/>
    </source>
</evidence>
<keyword evidence="3 9" id="KW-1003">Cell membrane</keyword>
<comment type="similarity">
    <text evidence="9">Belongs to the SecE/SEC61-gamma family.</text>
</comment>
<feature type="transmembrane region" description="Helical" evidence="9">
    <location>
        <begin position="40"/>
        <end position="59"/>
    </location>
</feature>
<dbReference type="EMBL" id="FWPT01000008">
    <property type="protein sequence ID" value="SMA49744.1"/>
    <property type="molecule type" value="Genomic_DNA"/>
</dbReference>
<keyword evidence="2 9" id="KW-0813">Transport</keyword>
<keyword evidence="7 9" id="KW-0811">Translocation</keyword>
<keyword evidence="5 9" id="KW-0653">Protein transport</keyword>
<dbReference type="NCBIfam" id="TIGR00964">
    <property type="entry name" value="secE_bact"/>
    <property type="match status" value="1"/>
</dbReference>
<feature type="transmembrane region" description="Helical" evidence="9">
    <location>
        <begin position="15"/>
        <end position="33"/>
    </location>
</feature>
<evidence type="ECO:0000256" key="8">
    <source>
        <dbReference type="ARBA" id="ARBA00023136"/>
    </source>
</evidence>
<dbReference type="OrthoDB" id="9806365at2"/>
<dbReference type="GO" id="GO:0005886">
    <property type="term" value="C:plasma membrane"/>
    <property type="evidence" value="ECO:0007669"/>
    <property type="project" value="UniProtKB-UniRule"/>
</dbReference>